<feature type="coiled-coil region" evidence="1">
    <location>
        <begin position="276"/>
        <end position="309"/>
    </location>
</feature>
<gene>
    <name evidence="4" type="primary">LOC113470430</name>
</gene>
<keyword evidence="1" id="KW-0175">Coiled coil</keyword>
<dbReference type="GO" id="GO:0031514">
    <property type="term" value="C:motile cilium"/>
    <property type="evidence" value="ECO:0007669"/>
    <property type="project" value="TreeGrafter"/>
</dbReference>
<dbReference type="Gene3D" id="3.10.620.30">
    <property type="match status" value="1"/>
</dbReference>
<dbReference type="RefSeq" id="XP_026684648.1">
    <property type="nucleotide sequence ID" value="XM_026828847.1"/>
</dbReference>
<accession>A0A3Q0JCH5</accession>
<dbReference type="GO" id="GO:0030317">
    <property type="term" value="P:flagellated sperm motility"/>
    <property type="evidence" value="ECO:0007669"/>
    <property type="project" value="TreeGrafter"/>
</dbReference>
<sequence>MDKLASHLLGKVPSSGNLMDSFHLDDSDLDSDDENDRRPPIVQPIVPIKYETLDRDKVLNAYRTTLGRLGLVWTPPGGLSPKSVCAAPAVPAASDYPETYLRNTDKEKLLIWYCENFRRQYSSRYPLRRPLVMALENECGVQKMVCTSINVTRLPLVEFKSWSGCASFVSDHIVYEPLDHPTNLPVRLRSPSTVFNGQSGHCFELSTLLVSLLLGAKIDAYVVSGYATREVCLNDQCRVPCPLLPPPEPSQSAPDSEQTPVSKYVPKPVPDYRSKFERMMEQRRMDEERRKREEEEEEERKLVEELERLPPDELRGKRLHSWVLVREGGEEGEVFFVEPITGRRCDLDDEQYLVISSNVG</sequence>
<organism evidence="3 4">
    <name type="scientific">Diaphorina citri</name>
    <name type="common">Asian citrus psyllid</name>
    <dbReference type="NCBI Taxonomy" id="121845"/>
    <lineage>
        <taxon>Eukaryota</taxon>
        <taxon>Metazoa</taxon>
        <taxon>Ecdysozoa</taxon>
        <taxon>Arthropoda</taxon>
        <taxon>Hexapoda</taxon>
        <taxon>Insecta</taxon>
        <taxon>Pterygota</taxon>
        <taxon>Neoptera</taxon>
        <taxon>Paraneoptera</taxon>
        <taxon>Hemiptera</taxon>
        <taxon>Sternorrhyncha</taxon>
        <taxon>Psylloidea</taxon>
        <taxon>Psyllidae</taxon>
        <taxon>Diaphorininae</taxon>
        <taxon>Diaphorina</taxon>
    </lineage>
</organism>
<evidence type="ECO:0000313" key="4">
    <source>
        <dbReference type="RefSeq" id="XP_026684648.1"/>
    </source>
</evidence>
<dbReference type="KEGG" id="dci:113470430"/>
<dbReference type="CTD" id="4379864"/>
<dbReference type="InterPro" id="IPR038765">
    <property type="entry name" value="Papain-like_cys_pep_sf"/>
</dbReference>
<keyword evidence="3" id="KW-1185">Reference proteome</keyword>
<evidence type="ECO:0000256" key="1">
    <source>
        <dbReference type="SAM" id="Coils"/>
    </source>
</evidence>
<name>A0A3Q0JCH5_DIACI</name>
<dbReference type="STRING" id="121845.A0A3Q0JCH5"/>
<dbReference type="PaxDb" id="121845-A0A3Q0JCH5"/>
<evidence type="ECO:0000313" key="3">
    <source>
        <dbReference type="Proteomes" id="UP000079169"/>
    </source>
</evidence>
<proteinExistence type="predicted"/>
<protein>
    <submittedName>
        <fullName evidence="4">Dynein regulatory complex subunit 7</fullName>
    </submittedName>
</protein>
<dbReference type="Proteomes" id="UP000079169">
    <property type="component" value="Unplaced"/>
</dbReference>
<dbReference type="AlphaFoldDB" id="A0A3Q0JCH5"/>
<reference evidence="4" key="1">
    <citation type="submission" date="2025-08" db="UniProtKB">
        <authorList>
            <consortium name="RefSeq"/>
        </authorList>
    </citation>
    <scope>IDENTIFICATION</scope>
</reference>
<dbReference type="InterPro" id="IPR033551">
    <property type="entry name" value="DRC7/lobo"/>
</dbReference>
<evidence type="ECO:0000256" key="2">
    <source>
        <dbReference type="SAM" id="MobiDB-lite"/>
    </source>
</evidence>
<dbReference type="SUPFAM" id="SSF54001">
    <property type="entry name" value="Cysteine proteinases"/>
    <property type="match status" value="1"/>
</dbReference>
<feature type="region of interest" description="Disordered" evidence="2">
    <location>
        <begin position="245"/>
        <end position="267"/>
    </location>
</feature>
<dbReference type="PANTHER" id="PTHR35249">
    <property type="entry name" value="DYNEIN REGULATORY COMPLEX SUBUNIT 7"/>
    <property type="match status" value="1"/>
</dbReference>
<dbReference type="GeneID" id="113470430"/>
<dbReference type="PANTHER" id="PTHR35249:SF2">
    <property type="entry name" value="DYNEIN REGULATORY COMPLEX SUBUNIT 7"/>
    <property type="match status" value="1"/>
</dbReference>